<keyword evidence="2" id="KW-0808">Transferase</keyword>
<dbReference type="Proteomes" id="UP000184048">
    <property type="component" value="Unassembled WGS sequence"/>
</dbReference>
<name>A0A1M4SHJ4_9BACT</name>
<protein>
    <submittedName>
        <fullName evidence="2">Ser/Thr protein kinase RdoA involved in Cpx stress response, MazF antagonist</fullName>
    </submittedName>
</protein>
<feature type="domain" description="Aminoglycoside phosphotransferase" evidence="1">
    <location>
        <begin position="18"/>
        <end position="244"/>
    </location>
</feature>
<dbReference type="InterPro" id="IPR050249">
    <property type="entry name" value="Pseudomonas-type_ThrB"/>
</dbReference>
<evidence type="ECO:0000313" key="3">
    <source>
        <dbReference type="Proteomes" id="UP000184048"/>
    </source>
</evidence>
<dbReference type="RefSeq" id="WP_072833293.1">
    <property type="nucleotide sequence ID" value="NZ_FQUU01000001.1"/>
</dbReference>
<dbReference type="Pfam" id="PF01636">
    <property type="entry name" value="APH"/>
    <property type="match status" value="1"/>
</dbReference>
<keyword evidence="2" id="KW-0418">Kinase</keyword>
<dbReference type="PANTHER" id="PTHR21064">
    <property type="entry name" value="AMINOGLYCOSIDE PHOSPHOTRANSFERASE DOMAIN-CONTAINING PROTEIN-RELATED"/>
    <property type="match status" value="1"/>
</dbReference>
<dbReference type="EMBL" id="FQUU01000001">
    <property type="protein sequence ID" value="SHE31467.1"/>
    <property type="molecule type" value="Genomic_DNA"/>
</dbReference>
<dbReference type="PANTHER" id="PTHR21064:SF5">
    <property type="entry name" value="SLR1880 PROTEIN"/>
    <property type="match status" value="1"/>
</dbReference>
<sequence length="348" mass="39995">MPEFVLPAYGLKEETSILEPFGTGLINNTWKVTTPGDSFILQRINDAVFLDPEAIAFNIQLVAAYLKQNHPSYPFIAPLTSTEGSQMIYVKDKGFYRMFSFVPGSHSIDVVHTPAQAYEAALQFGRFTSLLSGMDITQLKLTIPSFHDLELRYNQFLLALKNGNTERIRNSQRLIEQLQLRSFIVDEYKSIRQNPEFKLRVTHHDTKISNVLFDKDDKGICVIDLDTLMPGYFISDVGDMMRTYLSPVNEEETDLSKIEVRDEFYKAIVQGYYQEMKADLTGTEKEHFFYAGEFMIYMQALRFLTDHLNNDIYYGAKYPGHNFNRALNQATLLDALIKKQPLLENLAL</sequence>
<gene>
    <name evidence="2" type="ORF">SAMN02745131_00114</name>
</gene>
<dbReference type="Gene3D" id="3.90.1200.10">
    <property type="match status" value="1"/>
</dbReference>
<evidence type="ECO:0000259" key="1">
    <source>
        <dbReference type="Pfam" id="PF01636"/>
    </source>
</evidence>
<reference evidence="2 3" key="1">
    <citation type="submission" date="2016-11" db="EMBL/GenBank/DDBJ databases">
        <authorList>
            <person name="Jaros S."/>
            <person name="Januszkiewicz K."/>
            <person name="Wedrychowicz H."/>
        </authorList>
    </citation>
    <scope>NUCLEOTIDE SEQUENCE [LARGE SCALE GENOMIC DNA]</scope>
    <source>
        <strain evidence="2 3">DSM 18119</strain>
    </source>
</reference>
<dbReference type="SUPFAM" id="SSF56112">
    <property type="entry name" value="Protein kinase-like (PK-like)"/>
    <property type="match status" value="1"/>
</dbReference>
<dbReference type="OrthoDB" id="526037at2"/>
<organism evidence="2 3">
    <name type="scientific">Flavisolibacter ginsengisoli DSM 18119</name>
    <dbReference type="NCBI Taxonomy" id="1121884"/>
    <lineage>
        <taxon>Bacteria</taxon>
        <taxon>Pseudomonadati</taxon>
        <taxon>Bacteroidota</taxon>
        <taxon>Chitinophagia</taxon>
        <taxon>Chitinophagales</taxon>
        <taxon>Chitinophagaceae</taxon>
        <taxon>Flavisolibacter</taxon>
    </lineage>
</organism>
<dbReference type="STRING" id="1121884.SAMN02745131_00114"/>
<keyword evidence="3" id="KW-1185">Reference proteome</keyword>
<accession>A0A1M4SHJ4</accession>
<evidence type="ECO:0000313" key="2">
    <source>
        <dbReference type="EMBL" id="SHE31467.1"/>
    </source>
</evidence>
<dbReference type="GO" id="GO:0016301">
    <property type="term" value="F:kinase activity"/>
    <property type="evidence" value="ECO:0007669"/>
    <property type="project" value="UniProtKB-KW"/>
</dbReference>
<dbReference type="InterPro" id="IPR002575">
    <property type="entry name" value="Aminoglycoside_PTrfase"/>
</dbReference>
<dbReference type="InterPro" id="IPR011009">
    <property type="entry name" value="Kinase-like_dom_sf"/>
</dbReference>
<dbReference type="AlphaFoldDB" id="A0A1M4SHJ4"/>
<proteinExistence type="predicted"/>